<reference evidence="4 5" key="1">
    <citation type="submission" date="2016-04" db="EMBL/GenBank/DDBJ databases">
        <title>A degradative enzymes factory behind the ericoid mycorrhizal symbiosis.</title>
        <authorList>
            <consortium name="DOE Joint Genome Institute"/>
            <person name="Martino E."/>
            <person name="Morin E."/>
            <person name="Grelet G."/>
            <person name="Kuo A."/>
            <person name="Kohler A."/>
            <person name="Daghino S."/>
            <person name="Barry K."/>
            <person name="Choi C."/>
            <person name="Cichocki N."/>
            <person name="Clum A."/>
            <person name="Copeland A."/>
            <person name="Hainaut M."/>
            <person name="Haridas S."/>
            <person name="Labutti K."/>
            <person name="Lindquist E."/>
            <person name="Lipzen A."/>
            <person name="Khouja H.-R."/>
            <person name="Murat C."/>
            <person name="Ohm R."/>
            <person name="Olson A."/>
            <person name="Spatafora J."/>
            <person name="Veneault-Fourrey C."/>
            <person name="Henrissat B."/>
            <person name="Grigoriev I."/>
            <person name="Martin F."/>
            <person name="Perotto S."/>
        </authorList>
    </citation>
    <scope>NUCLEOTIDE SEQUENCE [LARGE SCALE GENOMIC DNA]</scope>
    <source>
        <strain evidence="4 5">F</strain>
    </source>
</reference>
<organism evidence="4 5">
    <name type="scientific">Hyaloscypha variabilis (strain UAMH 11265 / GT02V1 / F)</name>
    <name type="common">Meliniomyces variabilis</name>
    <dbReference type="NCBI Taxonomy" id="1149755"/>
    <lineage>
        <taxon>Eukaryota</taxon>
        <taxon>Fungi</taxon>
        <taxon>Dikarya</taxon>
        <taxon>Ascomycota</taxon>
        <taxon>Pezizomycotina</taxon>
        <taxon>Leotiomycetes</taxon>
        <taxon>Helotiales</taxon>
        <taxon>Hyaloscyphaceae</taxon>
        <taxon>Hyaloscypha</taxon>
        <taxon>Hyaloscypha variabilis</taxon>
    </lineage>
</organism>
<evidence type="ECO:0000256" key="2">
    <source>
        <dbReference type="ARBA" id="ARBA00022857"/>
    </source>
</evidence>
<name>A0A2J6QTB5_HYAVF</name>
<dbReference type="GO" id="GO:0016616">
    <property type="term" value="F:oxidoreductase activity, acting on the CH-OH group of donors, NAD or NADP as acceptor"/>
    <property type="evidence" value="ECO:0007669"/>
    <property type="project" value="TreeGrafter"/>
</dbReference>
<dbReference type="PRINTS" id="PR00081">
    <property type="entry name" value="GDHRDH"/>
</dbReference>
<dbReference type="EMBL" id="KZ613974">
    <property type="protein sequence ID" value="PMD29493.1"/>
    <property type="molecule type" value="Genomic_DNA"/>
</dbReference>
<evidence type="ECO:0000313" key="5">
    <source>
        <dbReference type="Proteomes" id="UP000235786"/>
    </source>
</evidence>
<proteinExistence type="inferred from homology"/>
<dbReference type="PROSITE" id="PS00061">
    <property type="entry name" value="ADH_SHORT"/>
    <property type="match status" value="1"/>
</dbReference>
<keyword evidence="3" id="KW-0560">Oxidoreductase</keyword>
<accession>A0A2J6QTB5</accession>
<sequence>MSSEFSVKNKIIAVTGGGSGIGLCYVILARAQGAKKVIIADISLTKKAQEVIDADSDIVYQKCDVIKWNDLQALIDDCKTNFGDVPDVFVASAGVLEPSHSNFWHDPEPLEANRYFQVDININHPIKLTRLAIRALLGSNKSGVVVLLGSTAGYAKQYMAPLYCATKYAITGFAKSMGEAEKYQGVRVVAVCPGIVSTPQWTAGSAVQRFKLMGNIAISPENVAQTIQEAITQPSKYPGGAVIETLAVGTRVIPEWNFDPPNVEIPVEAIENGIKPILAATDAERGGRGP</sequence>
<dbReference type="InterPro" id="IPR002347">
    <property type="entry name" value="SDR_fam"/>
</dbReference>
<gene>
    <name evidence="4" type="ORF">L207DRAFT_504207</name>
</gene>
<keyword evidence="5" id="KW-1185">Reference proteome</keyword>
<evidence type="ECO:0000313" key="4">
    <source>
        <dbReference type="EMBL" id="PMD29493.1"/>
    </source>
</evidence>
<dbReference type="AlphaFoldDB" id="A0A2J6QTB5"/>
<evidence type="ECO:0000256" key="3">
    <source>
        <dbReference type="ARBA" id="ARBA00023002"/>
    </source>
</evidence>
<dbReference type="STRING" id="1149755.A0A2J6QTB5"/>
<comment type="similarity">
    <text evidence="1">Belongs to the short-chain dehydrogenases/reductases (SDR) family.</text>
</comment>
<dbReference type="SUPFAM" id="SSF51735">
    <property type="entry name" value="NAD(P)-binding Rossmann-fold domains"/>
    <property type="match status" value="1"/>
</dbReference>
<keyword evidence="2" id="KW-0521">NADP</keyword>
<dbReference type="Proteomes" id="UP000235786">
    <property type="component" value="Unassembled WGS sequence"/>
</dbReference>
<dbReference type="PANTHER" id="PTHR44229">
    <property type="entry name" value="15-HYDROXYPROSTAGLANDIN DEHYDROGENASE [NAD(+)]"/>
    <property type="match status" value="1"/>
</dbReference>
<dbReference type="InterPro" id="IPR036291">
    <property type="entry name" value="NAD(P)-bd_dom_sf"/>
</dbReference>
<protein>
    <submittedName>
        <fullName evidence="4">NAD(P)-binding protein</fullName>
    </submittedName>
</protein>
<dbReference type="Gene3D" id="3.40.50.720">
    <property type="entry name" value="NAD(P)-binding Rossmann-like Domain"/>
    <property type="match status" value="1"/>
</dbReference>
<dbReference type="GO" id="GO:0005737">
    <property type="term" value="C:cytoplasm"/>
    <property type="evidence" value="ECO:0007669"/>
    <property type="project" value="TreeGrafter"/>
</dbReference>
<dbReference type="InterPro" id="IPR020904">
    <property type="entry name" value="Sc_DH/Rdtase_CS"/>
</dbReference>
<evidence type="ECO:0000256" key="1">
    <source>
        <dbReference type="ARBA" id="ARBA00006484"/>
    </source>
</evidence>
<dbReference type="PANTHER" id="PTHR44229:SF4">
    <property type="entry name" value="15-HYDROXYPROSTAGLANDIN DEHYDROGENASE [NAD(+)]"/>
    <property type="match status" value="1"/>
</dbReference>
<dbReference type="Pfam" id="PF00106">
    <property type="entry name" value="adh_short"/>
    <property type="match status" value="1"/>
</dbReference>
<dbReference type="OrthoDB" id="37659at2759"/>